<evidence type="ECO:0000256" key="5">
    <source>
        <dbReference type="ARBA" id="ARBA00023136"/>
    </source>
</evidence>
<organism evidence="10">
    <name type="scientific">Aphanomyces invadans</name>
    <dbReference type="NCBI Taxonomy" id="157072"/>
    <lineage>
        <taxon>Eukaryota</taxon>
        <taxon>Sar</taxon>
        <taxon>Stramenopiles</taxon>
        <taxon>Oomycota</taxon>
        <taxon>Saprolegniomycetes</taxon>
        <taxon>Saprolegniales</taxon>
        <taxon>Verrucalvaceae</taxon>
        <taxon>Aphanomyces</taxon>
    </lineage>
</organism>
<dbReference type="GO" id="GO:2000640">
    <property type="term" value="P:positive regulation of SREBP signaling pathway"/>
    <property type="evidence" value="ECO:0007669"/>
    <property type="project" value="InterPro"/>
</dbReference>
<dbReference type="PANTHER" id="PTHR13481">
    <property type="entry name" value="SREBP REGULATING GENE PROTEIN"/>
    <property type="match status" value="1"/>
</dbReference>
<dbReference type="AlphaFoldDB" id="A0A024TUS7"/>
<keyword evidence="3" id="KW-1133">Transmembrane helix</keyword>
<dbReference type="InterPro" id="IPR019352">
    <property type="entry name" value="SPRING1"/>
</dbReference>
<accession>A0A024TUS7</accession>
<keyword evidence="5" id="KW-0472">Membrane</keyword>
<gene>
    <name evidence="10" type="ORF">H310_09105</name>
</gene>
<evidence type="ECO:0000256" key="9">
    <source>
        <dbReference type="SAM" id="SignalP"/>
    </source>
</evidence>
<dbReference type="Pfam" id="PF10218">
    <property type="entry name" value="SPRING1"/>
    <property type="match status" value="1"/>
</dbReference>
<evidence type="ECO:0000256" key="2">
    <source>
        <dbReference type="ARBA" id="ARBA00022692"/>
    </source>
</evidence>
<feature type="chain" id="PRO_5001534674" description="SREBP regulating gene protein" evidence="9">
    <location>
        <begin position="23"/>
        <end position="249"/>
    </location>
</feature>
<evidence type="ECO:0000256" key="7">
    <source>
        <dbReference type="ARBA" id="ARBA00023461"/>
    </source>
</evidence>
<comment type="subcellular location">
    <subcellularLocation>
        <location evidence="1">Golgi apparatus membrane</location>
        <topology evidence="1">Single-pass membrane protein</topology>
    </subcellularLocation>
</comment>
<reference evidence="10" key="1">
    <citation type="submission" date="2013-12" db="EMBL/GenBank/DDBJ databases">
        <title>The Genome Sequence of Aphanomyces invadans NJM9701.</title>
        <authorList>
            <consortium name="The Broad Institute Genomics Platform"/>
            <person name="Russ C."/>
            <person name="Tyler B."/>
            <person name="van West P."/>
            <person name="Dieguez-Uribeondo J."/>
            <person name="Young S.K."/>
            <person name="Zeng Q."/>
            <person name="Gargeya S."/>
            <person name="Fitzgerald M."/>
            <person name="Abouelleil A."/>
            <person name="Alvarado L."/>
            <person name="Chapman S.B."/>
            <person name="Gainer-Dewar J."/>
            <person name="Goldberg J."/>
            <person name="Griggs A."/>
            <person name="Gujja S."/>
            <person name="Hansen M."/>
            <person name="Howarth C."/>
            <person name="Imamovic A."/>
            <person name="Ireland A."/>
            <person name="Larimer J."/>
            <person name="McCowan C."/>
            <person name="Murphy C."/>
            <person name="Pearson M."/>
            <person name="Poon T.W."/>
            <person name="Priest M."/>
            <person name="Roberts A."/>
            <person name="Saif S."/>
            <person name="Shea T."/>
            <person name="Sykes S."/>
            <person name="Wortman J."/>
            <person name="Nusbaum C."/>
            <person name="Birren B."/>
        </authorList>
    </citation>
    <scope>NUCLEOTIDE SEQUENCE [LARGE SCALE GENOMIC DNA]</scope>
    <source>
        <strain evidence="10">NJM9701</strain>
    </source>
</reference>
<evidence type="ECO:0000313" key="10">
    <source>
        <dbReference type="EMBL" id="ETV97739.1"/>
    </source>
</evidence>
<evidence type="ECO:0000256" key="1">
    <source>
        <dbReference type="ARBA" id="ARBA00004194"/>
    </source>
</evidence>
<dbReference type="VEuPathDB" id="FungiDB:H310_09105"/>
<dbReference type="OrthoDB" id="70142at2759"/>
<dbReference type="RefSeq" id="XP_008873300.1">
    <property type="nucleotide sequence ID" value="XM_008875078.1"/>
</dbReference>
<dbReference type="eggNOG" id="KOG3136">
    <property type="taxonomic scope" value="Eukaryota"/>
</dbReference>
<keyword evidence="9" id="KW-0732">Signal</keyword>
<dbReference type="GeneID" id="20086155"/>
<proteinExistence type="inferred from homology"/>
<name>A0A024TUS7_9STRA</name>
<evidence type="ECO:0000256" key="4">
    <source>
        <dbReference type="ARBA" id="ARBA00023034"/>
    </source>
</evidence>
<dbReference type="GO" id="GO:0000139">
    <property type="term" value="C:Golgi membrane"/>
    <property type="evidence" value="ECO:0007669"/>
    <property type="project" value="UniProtKB-SubCell"/>
</dbReference>
<keyword evidence="2" id="KW-0812">Transmembrane</keyword>
<dbReference type="PANTHER" id="PTHR13481:SF0">
    <property type="entry name" value="SREBP REGULATING GENE PROTEIN"/>
    <property type="match status" value="1"/>
</dbReference>
<evidence type="ECO:0000256" key="8">
    <source>
        <dbReference type="ARBA" id="ARBA00023485"/>
    </source>
</evidence>
<dbReference type="EMBL" id="KI913971">
    <property type="protein sequence ID" value="ETV97739.1"/>
    <property type="molecule type" value="Genomic_DNA"/>
</dbReference>
<evidence type="ECO:0000256" key="3">
    <source>
        <dbReference type="ARBA" id="ARBA00022989"/>
    </source>
</evidence>
<keyword evidence="6" id="KW-0325">Glycoprotein</keyword>
<keyword evidence="4" id="KW-0333">Golgi apparatus</keyword>
<sequence length="249" mass="27907">MTPVLTLLLLLVAATVVRFAVSIPYQYYNQHYRHPHQPTDDTIHAHILVDVPPSQKTKSHLRRDTFYIEPWTGQCKNTVHGLVYATDARGITCKRSNLMPTGCCSDGGRFSCSTCDVEAPHCCSAYERCVSCCMGPTNTALVHAFMAHADPRHPVYGQPSSDLTLFEFCSFRCRTSSAGVQHQNSYRSSKKHCYGIHRPLKELDVVNSDESVLHNVTTRPVHDELRGPRNSAAIPPSQLEYDPFYLVKA</sequence>
<comment type="similarity">
    <text evidence="7">Belongs to the SPRING family.</text>
</comment>
<protein>
    <recommendedName>
        <fullName evidence="8">SREBP regulating gene protein</fullName>
    </recommendedName>
</protein>
<evidence type="ECO:0000256" key="6">
    <source>
        <dbReference type="ARBA" id="ARBA00023180"/>
    </source>
</evidence>
<feature type="signal peptide" evidence="9">
    <location>
        <begin position="1"/>
        <end position="22"/>
    </location>
</feature>